<keyword evidence="1" id="KW-0732">Signal</keyword>
<dbReference type="Pfam" id="PF16132">
    <property type="entry name" value="DUF4843"/>
    <property type="match status" value="1"/>
</dbReference>
<proteinExistence type="predicted"/>
<reference evidence="2 3" key="1">
    <citation type="submission" date="2017-05" db="EMBL/GenBank/DDBJ databases">
        <authorList>
            <person name="Varghese N."/>
            <person name="Submissions S."/>
        </authorList>
    </citation>
    <scope>NUCLEOTIDE SEQUENCE [LARGE SCALE GENOMIC DNA]</scope>
    <source>
        <strain evidence="2 3">DSM 21342</strain>
    </source>
</reference>
<evidence type="ECO:0000313" key="3">
    <source>
        <dbReference type="Proteomes" id="UP000315971"/>
    </source>
</evidence>
<dbReference type="AlphaFoldDB" id="A0A521AVF8"/>
<dbReference type="EMBL" id="FXSZ01000001">
    <property type="protein sequence ID" value="SMO38795.1"/>
    <property type="molecule type" value="Genomic_DNA"/>
</dbReference>
<feature type="signal peptide" evidence="1">
    <location>
        <begin position="1"/>
        <end position="23"/>
    </location>
</feature>
<feature type="chain" id="PRO_5021952856" description="DUF4843 domain-containing protein" evidence="1">
    <location>
        <begin position="24"/>
        <end position="261"/>
    </location>
</feature>
<name>A0A521AVF8_9SPHI</name>
<organism evidence="2 3">
    <name type="scientific">Solitalea koreensis</name>
    <dbReference type="NCBI Taxonomy" id="543615"/>
    <lineage>
        <taxon>Bacteria</taxon>
        <taxon>Pseudomonadati</taxon>
        <taxon>Bacteroidota</taxon>
        <taxon>Sphingobacteriia</taxon>
        <taxon>Sphingobacteriales</taxon>
        <taxon>Sphingobacteriaceae</taxon>
        <taxon>Solitalea</taxon>
    </lineage>
</organism>
<evidence type="ECO:0000256" key="1">
    <source>
        <dbReference type="SAM" id="SignalP"/>
    </source>
</evidence>
<dbReference type="Proteomes" id="UP000315971">
    <property type="component" value="Unassembled WGS sequence"/>
</dbReference>
<protein>
    <recommendedName>
        <fullName evidence="4">DUF4843 domain-containing protein</fullName>
    </recommendedName>
</protein>
<dbReference type="RefSeq" id="WP_185955155.1">
    <property type="nucleotide sequence ID" value="NZ_FXSZ01000001.1"/>
</dbReference>
<gene>
    <name evidence="2" type="ORF">SAMN06265350_101448</name>
</gene>
<keyword evidence="3" id="KW-1185">Reference proteome</keyword>
<dbReference type="PROSITE" id="PS51257">
    <property type="entry name" value="PROKAR_LIPOPROTEIN"/>
    <property type="match status" value="1"/>
</dbReference>
<dbReference type="InterPro" id="IPR032299">
    <property type="entry name" value="DUF4843"/>
</dbReference>
<sequence>MKKVKYFLGALALLALASCKEDAPFLFNDVATLQFGPPLSAIYQSGANAAGANRSYTFFYKSPDTRQDTVFFDIYAIGGPSLKDRSFKLKQVQVDGVNNAIPGTHYIAFDNPDVSKNFVIKAGQVHSLVPVILLRDISLKTADAVLKFNIIENENFKLGETDYLWRRLDFTDRINKPAAWSATYQTTYYGTYSTVKHKFMMDSTGELWDQAFMSVLQDPVAPDPARLTYYMTVIKTALINYNNAHPGNALRDELGNLVVFP</sequence>
<evidence type="ECO:0000313" key="2">
    <source>
        <dbReference type="EMBL" id="SMO38795.1"/>
    </source>
</evidence>
<accession>A0A521AVF8</accession>
<evidence type="ECO:0008006" key="4">
    <source>
        <dbReference type="Google" id="ProtNLM"/>
    </source>
</evidence>